<comment type="caution">
    <text evidence="2">The sequence shown here is derived from an EMBL/GenBank/DDBJ whole genome shotgun (WGS) entry which is preliminary data.</text>
</comment>
<dbReference type="EMBL" id="LGRX02018631">
    <property type="protein sequence ID" value="KAK3259589.1"/>
    <property type="molecule type" value="Genomic_DNA"/>
</dbReference>
<sequence length="205" mass="22060">RFDPTAYVQQRKERIAASQANGRPRSAASSGRNTPTSGRASPVSSRGPSPARERPGAGGDRRSSATSRTTRPARQRPTSTRTDEDREIERVAKQMLGNRPGHRQAPRDGVKEGAREPRQRGSQQLPESPGRALQDVKAKLAEYANTGGDVAASRDPKKTADPRFQAEQKAKAPAAGANYDDASAEIADIDSRLHALQNFLAAAKK</sequence>
<evidence type="ECO:0000256" key="1">
    <source>
        <dbReference type="SAM" id="MobiDB-lite"/>
    </source>
</evidence>
<organism evidence="2 3">
    <name type="scientific">Cymbomonas tetramitiformis</name>
    <dbReference type="NCBI Taxonomy" id="36881"/>
    <lineage>
        <taxon>Eukaryota</taxon>
        <taxon>Viridiplantae</taxon>
        <taxon>Chlorophyta</taxon>
        <taxon>Pyramimonadophyceae</taxon>
        <taxon>Pyramimonadales</taxon>
        <taxon>Pyramimonadaceae</taxon>
        <taxon>Cymbomonas</taxon>
    </lineage>
</organism>
<feature type="compositionally biased region" description="Basic and acidic residues" evidence="1">
    <location>
        <begin position="81"/>
        <end position="92"/>
    </location>
</feature>
<evidence type="ECO:0000313" key="2">
    <source>
        <dbReference type="EMBL" id="KAK3259589.1"/>
    </source>
</evidence>
<feature type="compositionally biased region" description="Low complexity" evidence="1">
    <location>
        <begin position="64"/>
        <end position="80"/>
    </location>
</feature>
<keyword evidence="3" id="KW-1185">Reference proteome</keyword>
<feature type="region of interest" description="Disordered" evidence="1">
    <location>
        <begin position="1"/>
        <end position="178"/>
    </location>
</feature>
<reference evidence="2 3" key="1">
    <citation type="journal article" date="2015" name="Genome Biol. Evol.">
        <title>Comparative Genomics of a Bacterivorous Green Alga Reveals Evolutionary Causalities and Consequences of Phago-Mixotrophic Mode of Nutrition.</title>
        <authorList>
            <person name="Burns J.A."/>
            <person name="Paasch A."/>
            <person name="Narechania A."/>
            <person name="Kim E."/>
        </authorList>
    </citation>
    <scope>NUCLEOTIDE SEQUENCE [LARGE SCALE GENOMIC DNA]</scope>
    <source>
        <strain evidence="2 3">PLY_AMNH</strain>
    </source>
</reference>
<dbReference type="AlphaFoldDB" id="A0AAE0FH85"/>
<feature type="compositionally biased region" description="Basic and acidic residues" evidence="1">
    <location>
        <begin position="51"/>
        <end position="63"/>
    </location>
</feature>
<proteinExistence type="predicted"/>
<feature type="compositionally biased region" description="Basic and acidic residues" evidence="1">
    <location>
        <begin position="105"/>
        <end position="119"/>
    </location>
</feature>
<feature type="non-terminal residue" evidence="2">
    <location>
        <position position="1"/>
    </location>
</feature>
<feature type="compositionally biased region" description="Polar residues" evidence="1">
    <location>
        <begin position="27"/>
        <end position="47"/>
    </location>
</feature>
<accession>A0AAE0FH85</accession>
<protein>
    <submittedName>
        <fullName evidence="2">Centrosomal protein CCDC61</fullName>
    </submittedName>
</protein>
<dbReference type="Proteomes" id="UP001190700">
    <property type="component" value="Unassembled WGS sequence"/>
</dbReference>
<feature type="compositionally biased region" description="Basic and acidic residues" evidence="1">
    <location>
        <begin position="152"/>
        <end position="170"/>
    </location>
</feature>
<gene>
    <name evidence="2" type="ORF">CYMTET_31420</name>
</gene>
<evidence type="ECO:0000313" key="3">
    <source>
        <dbReference type="Proteomes" id="UP001190700"/>
    </source>
</evidence>
<name>A0AAE0FH85_9CHLO</name>